<name>A0A7S3RWB4_EMIHU</name>
<dbReference type="InterPro" id="IPR029044">
    <property type="entry name" value="Nucleotide-diphossugar_trans"/>
</dbReference>
<keyword evidence="2" id="KW-0808">Transferase</keyword>
<evidence type="ECO:0000256" key="3">
    <source>
        <dbReference type="ARBA" id="ARBA00037932"/>
    </source>
</evidence>
<dbReference type="EMBL" id="HBIR01012772">
    <property type="protein sequence ID" value="CAE0536982.1"/>
    <property type="molecule type" value="Transcribed_RNA"/>
</dbReference>
<organism evidence="8">
    <name type="scientific">Emiliania huxleyi</name>
    <name type="common">Coccolithophore</name>
    <name type="synonym">Pontosphaera huxleyi</name>
    <dbReference type="NCBI Taxonomy" id="2903"/>
    <lineage>
        <taxon>Eukaryota</taxon>
        <taxon>Haptista</taxon>
        <taxon>Haptophyta</taxon>
        <taxon>Prymnesiophyceae</taxon>
        <taxon>Isochrysidales</taxon>
        <taxon>Noelaerhabdaceae</taxon>
        <taxon>Emiliania</taxon>
    </lineage>
</organism>
<feature type="signal peptide" evidence="7">
    <location>
        <begin position="1"/>
        <end position="34"/>
    </location>
</feature>
<feature type="region of interest" description="Disordered" evidence="6">
    <location>
        <begin position="128"/>
        <end position="152"/>
    </location>
</feature>
<protein>
    <recommendedName>
        <fullName evidence="5">ETFB lysine methyltransferase</fullName>
    </recommendedName>
    <alternativeName>
        <fullName evidence="4">Protein N-lysine methyltransferase METTL20</fullName>
    </alternativeName>
</protein>
<keyword evidence="1" id="KW-0489">Methyltransferase</keyword>
<evidence type="ECO:0000256" key="2">
    <source>
        <dbReference type="ARBA" id="ARBA00022679"/>
    </source>
</evidence>
<dbReference type="AlphaFoldDB" id="A0A7S3RWB4"/>
<dbReference type="Gene3D" id="3.90.550.10">
    <property type="entry name" value="Spore Coat Polysaccharide Biosynthesis Protein SpsA, Chain A"/>
    <property type="match status" value="1"/>
</dbReference>
<dbReference type="SUPFAM" id="SSF53448">
    <property type="entry name" value="Nucleotide-diphospho-sugar transferases"/>
    <property type="match status" value="1"/>
</dbReference>
<evidence type="ECO:0000256" key="4">
    <source>
        <dbReference type="ARBA" id="ARBA00041867"/>
    </source>
</evidence>
<dbReference type="SUPFAM" id="SSF53335">
    <property type="entry name" value="S-adenosyl-L-methionine-dependent methyltransferases"/>
    <property type="match status" value="1"/>
</dbReference>
<feature type="compositionally biased region" description="Basic residues" evidence="6">
    <location>
        <begin position="140"/>
        <end position="149"/>
    </location>
</feature>
<evidence type="ECO:0000313" key="8">
    <source>
        <dbReference type="EMBL" id="CAE0536982.1"/>
    </source>
</evidence>
<evidence type="ECO:0000256" key="7">
    <source>
        <dbReference type="SAM" id="SignalP"/>
    </source>
</evidence>
<gene>
    <name evidence="8" type="ORF">EHUX00137_LOCUS9352</name>
</gene>
<reference evidence="8" key="1">
    <citation type="submission" date="2021-01" db="EMBL/GenBank/DDBJ databases">
        <authorList>
            <person name="Corre E."/>
            <person name="Pelletier E."/>
            <person name="Niang G."/>
            <person name="Scheremetjew M."/>
            <person name="Finn R."/>
            <person name="Kale V."/>
            <person name="Holt S."/>
            <person name="Cochrane G."/>
            <person name="Meng A."/>
            <person name="Brown T."/>
            <person name="Cohen L."/>
        </authorList>
    </citation>
    <scope>NUCLEOTIDE SEQUENCE</scope>
    <source>
        <strain evidence="8">379</strain>
    </source>
</reference>
<keyword evidence="7" id="KW-0732">Signal</keyword>
<evidence type="ECO:0000256" key="5">
    <source>
        <dbReference type="ARBA" id="ARBA00042266"/>
    </source>
</evidence>
<feature type="chain" id="PRO_5031208956" description="ETFB lysine methyltransferase" evidence="7">
    <location>
        <begin position="35"/>
        <end position="401"/>
    </location>
</feature>
<accession>A0A7S3RWB4</accession>
<dbReference type="PANTHER" id="PTHR43648:SF1">
    <property type="entry name" value="ELECTRON TRANSFER FLAVOPROTEIN BETA SUBUNIT LYSINE METHYLTRANSFERASE"/>
    <property type="match status" value="1"/>
</dbReference>
<dbReference type="GO" id="GO:0032259">
    <property type="term" value="P:methylation"/>
    <property type="evidence" value="ECO:0007669"/>
    <property type="project" value="UniProtKB-KW"/>
</dbReference>
<dbReference type="InterPro" id="IPR050078">
    <property type="entry name" value="Ribosomal_L11_MeTrfase_PrmA"/>
</dbReference>
<dbReference type="InterPro" id="IPR029063">
    <property type="entry name" value="SAM-dependent_MTases_sf"/>
</dbReference>
<evidence type="ECO:0000256" key="1">
    <source>
        <dbReference type="ARBA" id="ARBA00022603"/>
    </source>
</evidence>
<dbReference type="Pfam" id="PF06325">
    <property type="entry name" value="PrmA"/>
    <property type="match status" value="1"/>
</dbReference>
<comment type="similarity">
    <text evidence="3">Belongs to the methyltransferase superfamily. ETFBKMT family.</text>
</comment>
<dbReference type="CDD" id="cd02440">
    <property type="entry name" value="AdoMet_MTases"/>
    <property type="match status" value="1"/>
</dbReference>
<dbReference type="GO" id="GO:0008276">
    <property type="term" value="F:protein methyltransferase activity"/>
    <property type="evidence" value="ECO:0007669"/>
    <property type="project" value="TreeGrafter"/>
</dbReference>
<proteinExistence type="inferred from homology"/>
<sequence>MAVGCRAAALAARPAARRLMGVVFAALASTCVRGVPDTQCGFKLLSRRAARELFPSLQIRGWAYDVQLLALAQARGYRIASVPVAWRDVEGSKVTPLTPLQMAADLVALRLQLAWSAWRRGSRREEAGSRTGWRVASRSGKTRRRRRPAAARGAALQADRCLAGGRSRGGGGRRCRGAAWQCGGRVGQGDPSPVLPHMLCEETFASPSPSARWGTGCHPTTRLCLEWLSDAIQGGEHVLDFGCGSGVLAAGALALGASKATAVDVDAEALVVAAANLELNGVEQRAELLHVREVVPGGLVPPADVVVANILVGQLVRPSMVCSLCANLAPGGLLCLSGVRPHEIGSLKEAYGTWVEWEDWMYAEADPGVGGEAYWGTWARLVGRRVATPEQTAMLSEHAVS</sequence>
<dbReference type="Gene3D" id="3.40.50.150">
    <property type="entry name" value="Vaccinia Virus protein VP39"/>
    <property type="match status" value="1"/>
</dbReference>
<evidence type="ECO:0000256" key="6">
    <source>
        <dbReference type="SAM" id="MobiDB-lite"/>
    </source>
</evidence>
<dbReference type="PANTHER" id="PTHR43648">
    <property type="entry name" value="ELECTRON TRANSFER FLAVOPROTEIN BETA SUBUNIT LYSINE METHYLTRANSFERASE"/>
    <property type="match status" value="1"/>
</dbReference>